<dbReference type="OrthoDB" id="417697at2759"/>
<dbReference type="Gene3D" id="3.40.50.150">
    <property type="entry name" value="Vaccinia Virus protein VP39"/>
    <property type="match status" value="1"/>
</dbReference>
<dbReference type="AlphaFoldDB" id="A0A6G1KE94"/>
<feature type="domain" description="Methyltransferase type 12" evidence="1">
    <location>
        <begin position="52"/>
        <end position="148"/>
    </location>
</feature>
<evidence type="ECO:0000313" key="3">
    <source>
        <dbReference type="Proteomes" id="UP000799428"/>
    </source>
</evidence>
<proteinExistence type="predicted"/>
<organism evidence="2 3">
    <name type="scientific">Pleomassaria siparia CBS 279.74</name>
    <dbReference type="NCBI Taxonomy" id="1314801"/>
    <lineage>
        <taxon>Eukaryota</taxon>
        <taxon>Fungi</taxon>
        <taxon>Dikarya</taxon>
        <taxon>Ascomycota</taxon>
        <taxon>Pezizomycotina</taxon>
        <taxon>Dothideomycetes</taxon>
        <taxon>Pleosporomycetidae</taxon>
        <taxon>Pleosporales</taxon>
        <taxon>Pleomassariaceae</taxon>
        <taxon>Pleomassaria</taxon>
    </lineage>
</organism>
<dbReference type="Proteomes" id="UP000799428">
    <property type="component" value="Unassembled WGS sequence"/>
</dbReference>
<evidence type="ECO:0000313" key="2">
    <source>
        <dbReference type="EMBL" id="KAF2710677.1"/>
    </source>
</evidence>
<dbReference type="EMBL" id="MU005768">
    <property type="protein sequence ID" value="KAF2710677.1"/>
    <property type="molecule type" value="Genomic_DNA"/>
</dbReference>
<keyword evidence="3" id="KW-1185">Reference proteome</keyword>
<reference evidence="2" key="1">
    <citation type="journal article" date="2020" name="Stud. Mycol.">
        <title>101 Dothideomycetes genomes: a test case for predicting lifestyles and emergence of pathogens.</title>
        <authorList>
            <person name="Haridas S."/>
            <person name="Albert R."/>
            <person name="Binder M."/>
            <person name="Bloem J."/>
            <person name="Labutti K."/>
            <person name="Salamov A."/>
            <person name="Andreopoulos B."/>
            <person name="Baker S."/>
            <person name="Barry K."/>
            <person name="Bills G."/>
            <person name="Bluhm B."/>
            <person name="Cannon C."/>
            <person name="Castanera R."/>
            <person name="Culley D."/>
            <person name="Daum C."/>
            <person name="Ezra D."/>
            <person name="Gonzalez J."/>
            <person name="Henrissat B."/>
            <person name="Kuo A."/>
            <person name="Liang C."/>
            <person name="Lipzen A."/>
            <person name="Lutzoni F."/>
            <person name="Magnuson J."/>
            <person name="Mondo S."/>
            <person name="Nolan M."/>
            <person name="Ohm R."/>
            <person name="Pangilinan J."/>
            <person name="Park H.-J."/>
            <person name="Ramirez L."/>
            <person name="Alfaro M."/>
            <person name="Sun H."/>
            <person name="Tritt A."/>
            <person name="Yoshinaga Y."/>
            <person name="Zwiers L.-H."/>
            <person name="Turgeon B."/>
            <person name="Goodwin S."/>
            <person name="Spatafora J."/>
            <person name="Crous P."/>
            <person name="Grigoriev I."/>
        </authorList>
    </citation>
    <scope>NUCLEOTIDE SEQUENCE</scope>
    <source>
        <strain evidence="2">CBS 279.74</strain>
    </source>
</reference>
<gene>
    <name evidence="2" type="ORF">K504DRAFT_532466</name>
</gene>
<dbReference type="InterPro" id="IPR013217">
    <property type="entry name" value="Methyltransf_12"/>
</dbReference>
<sequence length="282" mass="31754">MANSDNLSGIKKREYVLGRDYLASVRLSLQHIQETGYHVHPSIPLRAGMEIMEVATGTGIWMLDLASKYPDINFHGTDYSLEQAPPREFLPSKVTLSKWDLLEGGVPEEYVGRFDLVHVRLLVCVIKNNDPLPILEKLVKILEPGGFLQLGEMDLVTNRFEHARPDLASSSFELAFNFPSTLDQRLGPIWVSDLSTQFGLAGLSSVVDQHDFRKKSHLSFYTDAAFLAWNEWREGMDESDKERYGSILGQARKDREEAKRGLALNMEIRTGVGRKEGGLSTM</sequence>
<dbReference type="Pfam" id="PF08242">
    <property type="entry name" value="Methyltransf_12"/>
    <property type="match status" value="1"/>
</dbReference>
<protein>
    <recommendedName>
        <fullName evidence="1">Methyltransferase type 12 domain-containing protein</fullName>
    </recommendedName>
</protein>
<accession>A0A6G1KE94</accession>
<dbReference type="InterPro" id="IPR029063">
    <property type="entry name" value="SAM-dependent_MTases_sf"/>
</dbReference>
<dbReference type="SUPFAM" id="SSF53335">
    <property type="entry name" value="S-adenosyl-L-methionine-dependent methyltransferases"/>
    <property type="match status" value="1"/>
</dbReference>
<evidence type="ECO:0000259" key="1">
    <source>
        <dbReference type="Pfam" id="PF08242"/>
    </source>
</evidence>
<name>A0A6G1KE94_9PLEO</name>
<dbReference type="CDD" id="cd02440">
    <property type="entry name" value="AdoMet_MTases"/>
    <property type="match status" value="1"/>
</dbReference>